<evidence type="ECO:0000256" key="1">
    <source>
        <dbReference type="SAM" id="Coils"/>
    </source>
</evidence>
<organism evidence="3">
    <name type="scientific">Blackfly microvirus SF02</name>
    <dbReference type="NCBI Taxonomy" id="2576452"/>
    <lineage>
        <taxon>Viruses</taxon>
        <taxon>Monodnaviria</taxon>
        <taxon>Sangervirae</taxon>
        <taxon>Phixviricota</taxon>
        <taxon>Malgrandaviricetes</taxon>
        <taxon>Petitvirales</taxon>
        <taxon>Microviridae</taxon>
        <taxon>Microvirus</taxon>
    </lineage>
</organism>
<feature type="region of interest" description="Disordered" evidence="2">
    <location>
        <begin position="310"/>
        <end position="331"/>
    </location>
</feature>
<accession>A0A4P8PLH4</accession>
<reference evidence="3" key="1">
    <citation type="submission" date="2018-12" db="EMBL/GenBank/DDBJ databases">
        <title>Singled stranded DNA viruses identified in blackflies (Austrosimulium ungulatum) sampled in New Zealand.</title>
        <authorList>
            <person name="Kraberger S."/>
            <person name="Fontenele R.S."/>
            <person name="Schmidlin K."/>
            <person name="Walters M."/>
            <person name="Varsani A."/>
        </authorList>
    </citation>
    <scope>NUCLEOTIDE SEQUENCE [LARGE SCALE GENOMIC DNA]</scope>
    <source>
        <strain evidence="3">073</strain>
    </source>
</reference>
<proteinExistence type="predicted"/>
<feature type="compositionally biased region" description="Low complexity" evidence="2">
    <location>
        <begin position="150"/>
        <end position="169"/>
    </location>
</feature>
<feature type="compositionally biased region" description="Polar residues" evidence="2">
    <location>
        <begin position="170"/>
        <end position="179"/>
    </location>
</feature>
<feature type="region of interest" description="Disordered" evidence="2">
    <location>
        <begin position="138"/>
        <end position="179"/>
    </location>
</feature>
<evidence type="ECO:0000256" key="2">
    <source>
        <dbReference type="SAM" id="MobiDB-lite"/>
    </source>
</evidence>
<evidence type="ECO:0000313" key="3">
    <source>
        <dbReference type="EMBL" id="QCQ84746.1"/>
    </source>
</evidence>
<dbReference type="Proteomes" id="UP000324136">
    <property type="component" value="Segment"/>
</dbReference>
<sequence>MDPFIGAAAVSGLASLGGGFMSAQGAANANAQNMALNQQNLDFQNNANAANWEHQQSANQTSWQQQQIANEQSMRFAQQQTQVGQDFAREQTNASQQFALQQQNFQERMSSTAYQRAMADMRAAGLNPLLAYSQGGASTPGGAMGSAQNAPALGASSQASGAQASNSVAPSNKFSMGNTQDELGRAVGRIATSAVDTYKTGQQAKNVQADTEVKNLQQEQVSQDTHLKARTAAKTDADTKISEQELENRKAELENIKKTGGLINAQSAAAIARAGVDSETARQYKDRGMPGYPFGERALTNILGIPGTASIPAAPPGTSQTVIDPFGSFRK</sequence>
<feature type="coiled-coil region" evidence="1">
    <location>
        <begin position="199"/>
        <end position="259"/>
    </location>
</feature>
<dbReference type="EMBL" id="MK249160">
    <property type="protein sequence ID" value="QCQ84746.1"/>
    <property type="molecule type" value="Genomic_DNA"/>
</dbReference>
<name>A0A4P8PLH4_9VIRU</name>
<keyword evidence="1" id="KW-0175">Coiled coil</keyword>
<protein>
    <submittedName>
        <fullName evidence="3">DNA pilot protein</fullName>
    </submittedName>
</protein>